<dbReference type="Pfam" id="PF08940">
    <property type="entry name" value="DUF1918"/>
    <property type="match status" value="1"/>
</dbReference>
<sequence length="89" mass="9924">MRAHAGDWIVVKSRTVGGAEQRGRIMEVGSPEGAPPYVVHWMQDDRVSTFFPGTDAQVLTPDELAAAEARQRIRFQAIQHEIVGSRRKP</sequence>
<name>A0A6N7YRQ2_9PSEU</name>
<evidence type="ECO:0000259" key="1">
    <source>
        <dbReference type="Pfam" id="PF08940"/>
    </source>
</evidence>
<keyword evidence="3" id="KW-1185">Reference proteome</keyword>
<dbReference type="SUPFAM" id="SSF50118">
    <property type="entry name" value="Cell growth inhibitor/plasmid maintenance toxic component"/>
    <property type="match status" value="1"/>
</dbReference>
<gene>
    <name evidence="2" type="ORF">GKO32_11495</name>
</gene>
<comment type="caution">
    <text evidence="2">The sequence shown here is derived from an EMBL/GenBank/DDBJ whole genome shotgun (WGS) entry which is preliminary data.</text>
</comment>
<accession>A0A6N7YRQ2</accession>
<reference evidence="2 3" key="1">
    <citation type="submission" date="2019-11" db="EMBL/GenBank/DDBJ databases">
        <title>Draft genome of Amycolatopsis RM579.</title>
        <authorList>
            <person name="Duangmal K."/>
            <person name="Mingma R."/>
        </authorList>
    </citation>
    <scope>NUCLEOTIDE SEQUENCE [LARGE SCALE GENOMIC DNA]</scope>
    <source>
        <strain evidence="2 3">RM579</strain>
    </source>
</reference>
<feature type="domain" description="DUF1918" evidence="1">
    <location>
        <begin position="1"/>
        <end position="58"/>
    </location>
</feature>
<organism evidence="2 3">
    <name type="scientific">Amycolatopsis pithecellobii</name>
    <dbReference type="NCBI Taxonomy" id="664692"/>
    <lineage>
        <taxon>Bacteria</taxon>
        <taxon>Bacillati</taxon>
        <taxon>Actinomycetota</taxon>
        <taxon>Actinomycetes</taxon>
        <taxon>Pseudonocardiales</taxon>
        <taxon>Pseudonocardiaceae</taxon>
        <taxon>Amycolatopsis</taxon>
    </lineage>
</organism>
<dbReference type="AlphaFoldDB" id="A0A6N7YRQ2"/>
<evidence type="ECO:0000313" key="3">
    <source>
        <dbReference type="Proteomes" id="UP000440096"/>
    </source>
</evidence>
<dbReference type="EMBL" id="WMBA01000013">
    <property type="protein sequence ID" value="MTD54598.1"/>
    <property type="molecule type" value="Genomic_DNA"/>
</dbReference>
<dbReference type="Proteomes" id="UP000440096">
    <property type="component" value="Unassembled WGS sequence"/>
</dbReference>
<evidence type="ECO:0000313" key="2">
    <source>
        <dbReference type="EMBL" id="MTD54598.1"/>
    </source>
</evidence>
<protein>
    <submittedName>
        <fullName evidence="2">DUF1918 domain-containing protein</fullName>
    </submittedName>
</protein>
<proteinExistence type="predicted"/>
<dbReference type="OrthoDB" id="4828144at2"/>
<dbReference type="Gene3D" id="2.30.30.440">
    <property type="entry name" value="Domain of unknown function DUF1918"/>
    <property type="match status" value="1"/>
</dbReference>
<dbReference type="RefSeq" id="WP_154756815.1">
    <property type="nucleotide sequence ID" value="NZ_WMBA01000013.1"/>
</dbReference>
<dbReference type="InterPro" id="IPR015035">
    <property type="entry name" value="DUF1918"/>
</dbReference>